<name>A0A512JIP4_9HYPH</name>
<comment type="caution">
    <text evidence="2">The sequence shown here is derived from an EMBL/GenBank/DDBJ whole genome shotgun (WGS) entry which is preliminary data.</text>
</comment>
<dbReference type="Proteomes" id="UP000321750">
    <property type="component" value="Unassembled WGS sequence"/>
</dbReference>
<reference evidence="2 3" key="1">
    <citation type="submission" date="2019-07" db="EMBL/GenBank/DDBJ databases">
        <title>Whole genome shotgun sequence of Methylobacterium gnaphalii NBRC 107716.</title>
        <authorList>
            <person name="Hosoyama A."/>
            <person name="Uohara A."/>
            <person name="Ohji S."/>
            <person name="Ichikawa N."/>
        </authorList>
    </citation>
    <scope>NUCLEOTIDE SEQUENCE [LARGE SCALE GENOMIC DNA]</scope>
    <source>
        <strain evidence="2 3">NBRC 107716</strain>
    </source>
</reference>
<keyword evidence="3" id="KW-1185">Reference proteome</keyword>
<gene>
    <name evidence="2" type="ORF">MGN01_16830</name>
</gene>
<feature type="transmembrane region" description="Helical" evidence="1">
    <location>
        <begin position="6"/>
        <end position="23"/>
    </location>
</feature>
<dbReference type="AlphaFoldDB" id="A0A512JIP4"/>
<dbReference type="EMBL" id="BJZV01000007">
    <property type="protein sequence ID" value="GEP09838.1"/>
    <property type="molecule type" value="Genomic_DNA"/>
</dbReference>
<feature type="transmembrane region" description="Helical" evidence="1">
    <location>
        <begin position="93"/>
        <end position="117"/>
    </location>
</feature>
<keyword evidence="1" id="KW-1133">Transmembrane helix</keyword>
<feature type="transmembrane region" description="Helical" evidence="1">
    <location>
        <begin position="129"/>
        <end position="151"/>
    </location>
</feature>
<sequence length="156" mass="16997">MEYLTAIMLAFAGLVAATFTGLLREEVSAWLPKLTSQLIKLAVWRAPSASREQYAQEWAADVSEYPGKLSQLLRATGCVFAAGGLRPWTTARVFFYLDAVGVLFGSTVCILSLVLFARDANNFLPALAWGLNAVSIYVTVVHSFAGAVRYLRTSRG</sequence>
<organism evidence="2 3">
    <name type="scientific">Methylobacterium gnaphalii</name>
    <dbReference type="NCBI Taxonomy" id="1010610"/>
    <lineage>
        <taxon>Bacteria</taxon>
        <taxon>Pseudomonadati</taxon>
        <taxon>Pseudomonadota</taxon>
        <taxon>Alphaproteobacteria</taxon>
        <taxon>Hyphomicrobiales</taxon>
        <taxon>Methylobacteriaceae</taxon>
        <taxon>Methylobacterium</taxon>
    </lineage>
</organism>
<evidence type="ECO:0000313" key="2">
    <source>
        <dbReference type="EMBL" id="GEP09838.1"/>
    </source>
</evidence>
<proteinExistence type="predicted"/>
<evidence type="ECO:0000313" key="3">
    <source>
        <dbReference type="Proteomes" id="UP000321750"/>
    </source>
</evidence>
<evidence type="ECO:0000256" key="1">
    <source>
        <dbReference type="SAM" id="Phobius"/>
    </source>
</evidence>
<keyword evidence="1" id="KW-0472">Membrane</keyword>
<dbReference type="RefSeq" id="WP_147046137.1">
    <property type="nucleotide sequence ID" value="NZ_BJZV01000007.1"/>
</dbReference>
<accession>A0A512JIP4</accession>
<keyword evidence="1" id="KW-0812">Transmembrane</keyword>
<protein>
    <submittedName>
        <fullName evidence="2">Uncharacterized protein</fullName>
    </submittedName>
</protein>